<keyword evidence="11" id="KW-1185">Reference proteome</keyword>
<keyword evidence="7 9" id="KW-1133">Transmembrane helix</keyword>
<reference evidence="11" key="1">
    <citation type="journal article" date="2019" name="Int. J. Syst. Evol. Microbiol.">
        <title>The Global Catalogue of Microorganisms (GCM) 10K type strain sequencing project: providing services to taxonomists for standard genome sequencing and annotation.</title>
        <authorList>
            <consortium name="The Broad Institute Genomics Platform"/>
            <consortium name="The Broad Institute Genome Sequencing Center for Infectious Disease"/>
            <person name="Wu L."/>
            <person name="Ma J."/>
        </authorList>
    </citation>
    <scope>NUCLEOTIDE SEQUENCE [LARGE SCALE GENOMIC DNA]</scope>
    <source>
        <strain evidence="11">NBRC 101365</strain>
    </source>
</reference>
<evidence type="ECO:0000256" key="7">
    <source>
        <dbReference type="ARBA" id="ARBA00022989"/>
    </source>
</evidence>
<dbReference type="Proteomes" id="UP001156882">
    <property type="component" value="Unassembled WGS sequence"/>
</dbReference>
<dbReference type="Pfam" id="PF13506">
    <property type="entry name" value="Glyco_transf_21"/>
    <property type="match status" value="1"/>
</dbReference>
<name>A0ABQ6CTX2_9HYPH</name>
<evidence type="ECO:0000256" key="3">
    <source>
        <dbReference type="ARBA" id="ARBA00004991"/>
    </source>
</evidence>
<feature type="transmembrane region" description="Helical" evidence="9">
    <location>
        <begin position="322"/>
        <end position="343"/>
    </location>
</feature>
<evidence type="ECO:0000256" key="6">
    <source>
        <dbReference type="ARBA" id="ARBA00022692"/>
    </source>
</evidence>
<evidence type="ECO:0000256" key="1">
    <source>
        <dbReference type="ARBA" id="ARBA00004141"/>
    </source>
</evidence>
<evidence type="ECO:0000313" key="10">
    <source>
        <dbReference type="EMBL" id="GLS23017.1"/>
    </source>
</evidence>
<keyword evidence="5" id="KW-0808">Transferase</keyword>
<keyword evidence="8 9" id="KW-0472">Membrane</keyword>
<keyword evidence="4" id="KW-0328">Glycosyltransferase</keyword>
<evidence type="ECO:0000256" key="8">
    <source>
        <dbReference type="ARBA" id="ARBA00023136"/>
    </source>
</evidence>
<dbReference type="PANTHER" id="PTHR12726">
    <property type="entry name" value="CERAMIDE GLUCOSYLTRANSFERASE"/>
    <property type="match status" value="1"/>
</dbReference>
<keyword evidence="6 9" id="KW-0812">Transmembrane</keyword>
<accession>A0ABQ6CTX2</accession>
<evidence type="ECO:0000313" key="11">
    <source>
        <dbReference type="Proteomes" id="UP001156882"/>
    </source>
</evidence>
<evidence type="ECO:0008006" key="12">
    <source>
        <dbReference type="Google" id="ProtNLM"/>
    </source>
</evidence>
<protein>
    <recommendedName>
        <fullName evidence="12">Ceramide glucosyltransferase</fullName>
    </recommendedName>
</protein>
<evidence type="ECO:0000256" key="2">
    <source>
        <dbReference type="ARBA" id="ARBA00004760"/>
    </source>
</evidence>
<comment type="caution">
    <text evidence="10">The sequence shown here is derived from an EMBL/GenBank/DDBJ whole genome shotgun (WGS) entry which is preliminary data.</text>
</comment>
<evidence type="ECO:0000256" key="4">
    <source>
        <dbReference type="ARBA" id="ARBA00022676"/>
    </source>
</evidence>
<dbReference type="InterPro" id="IPR029044">
    <property type="entry name" value="Nucleotide-diphossugar_trans"/>
</dbReference>
<proteinExistence type="predicted"/>
<evidence type="ECO:0000256" key="9">
    <source>
        <dbReference type="SAM" id="Phobius"/>
    </source>
</evidence>
<sequence length="391" mass="41401">MEVDTPISILVPLRQETEAENEANAALSELDYPVYEILFSVKRNPNEQGADPPPHEAEEVAHALVCARVGCGQEEAHPRASTVDSVPFPESILQADHTPSDLAALGHLPQLRGEGFEVAFIPTAPRPGWNPKLANLVEPIAAAAHDLILVKDAATLLPPRALRAMAAALGPGIGLVSAIPIARRPCGFPAQVEAALVNTYGARMLSAFSALGGGAGIGAAMLFRRGDLERAGGLAAIGAAIADDHALAKLLAGQGLRTVLASATVDQMLGARRLPEIWSRHLRWAICRRLEEPLVFMAEPFTGLAAACIASLGAAYSIGIPAAVMLLATFLLWLAAEILLAALRRWPLSFATPLAILTRELAMPVLWLNALLARRIVWGAATIPASTRRRP</sequence>
<dbReference type="EMBL" id="BSPC01000069">
    <property type="protein sequence ID" value="GLS23017.1"/>
    <property type="molecule type" value="Genomic_DNA"/>
</dbReference>
<dbReference type="SUPFAM" id="SSF53448">
    <property type="entry name" value="Nucleotide-diphospho-sugar transferases"/>
    <property type="match status" value="1"/>
</dbReference>
<comment type="pathway">
    <text evidence="2">Lipid metabolism; sphingolipid metabolism.</text>
</comment>
<comment type="subcellular location">
    <subcellularLocation>
        <location evidence="1">Membrane</location>
        <topology evidence="1">Multi-pass membrane protein</topology>
    </subcellularLocation>
</comment>
<evidence type="ECO:0000256" key="5">
    <source>
        <dbReference type="ARBA" id="ARBA00022679"/>
    </source>
</evidence>
<dbReference type="InterPro" id="IPR025993">
    <property type="entry name" value="Ceramide_glucosylTrfase"/>
</dbReference>
<dbReference type="PANTHER" id="PTHR12726:SF0">
    <property type="entry name" value="CERAMIDE GLUCOSYLTRANSFERASE"/>
    <property type="match status" value="1"/>
</dbReference>
<comment type="pathway">
    <text evidence="3">Sphingolipid metabolism.</text>
</comment>
<gene>
    <name evidence="10" type="ORF">GCM10007874_60370</name>
</gene>
<organism evidence="10 11">
    <name type="scientific">Labrys miyagiensis</name>
    <dbReference type="NCBI Taxonomy" id="346912"/>
    <lineage>
        <taxon>Bacteria</taxon>
        <taxon>Pseudomonadati</taxon>
        <taxon>Pseudomonadota</taxon>
        <taxon>Alphaproteobacteria</taxon>
        <taxon>Hyphomicrobiales</taxon>
        <taxon>Xanthobacteraceae</taxon>
        <taxon>Labrys</taxon>
    </lineage>
</organism>